<dbReference type="AlphaFoldDB" id="A0A9N8V420"/>
<reference evidence="8" key="1">
    <citation type="submission" date="2021-06" db="EMBL/GenBank/DDBJ databases">
        <authorList>
            <person name="Kallberg Y."/>
            <person name="Tangrot J."/>
            <person name="Rosling A."/>
        </authorList>
    </citation>
    <scope>NUCLEOTIDE SEQUENCE</scope>
    <source>
        <strain evidence="8">AZ414A</strain>
    </source>
</reference>
<evidence type="ECO:0000256" key="2">
    <source>
        <dbReference type="ARBA" id="ARBA00022618"/>
    </source>
</evidence>
<proteinExistence type="predicted"/>
<dbReference type="GO" id="GO:0031145">
    <property type="term" value="P:anaphase-promoting complex-dependent catabolic process"/>
    <property type="evidence" value="ECO:0007669"/>
    <property type="project" value="InterPro"/>
</dbReference>
<dbReference type="Proteomes" id="UP000789706">
    <property type="component" value="Unassembled WGS sequence"/>
</dbReference>
<feature type="domain" description="Anaphase-promoting complex subunit 4-like WD40" evidence="6">
    <location>
        <begin position="27"/>
        <end position="108"/>
    </location>
</feature>
<dbReference type="Pfam" id="PF12894">
    <property type="entry name" value="ANAPC4_WD40"/>
    <property type="match status" value="1"/>
</dbReference>
<evidence type="ECO:0000313" key="8">
    <source>
        <dbReference type="EMBL" id="CAG8436738.1"/>
    </source>
</evidence>
<organism evidence="8 9">
    <name type="scientific">Diversispora eburnea</name>
    <dbReference type="NCBI Taxonomy" id="1213867"/>
    <lineage>
        <taxon>Eukaryota</taxon>
        <taxon>Fungi</taxon>
        <taxon>Fungi incertae sedis</taxon>
        <taxon>Mucoromycota</taxon>
        <taxon>Glomeromycotina</taxon>
        <taxon>Glomeromycetes</taxon>
        <taxon>Diversisporales</taxon>
        <taxon>Diversisporaceae</taxon>
        <taxon>Diversispora</taxon>
    </lineage>
</organism>
<protein>
    <recommendedName>
        <fullName evidence="1">Anaphase-promoting complex subunit 4</fullName>
    </recommendedName>
</protein>
<dbReference type="GO" id="GO:0051301">
    <property type="term" value="P:cell division"/>
    <property type="evidence" value="ECO:0007669"/>
    <property type="project" value="UniProtKB-KW"/>
</dbReference>
<feature type="domain" description="Anaphase-promoting complex subunit 4 long" evidence="7">
    <location>
        <begin position="231"/>
        <end position="426"/>
    </location>
</feature>
<keyword evidence="4" id="KW-0833">Ubl conjugation pathway</keyword>
<gene>
    <name evidence="8" type="ORF">DEBURN_LOCUS1061</name>
</gene>
<evidence type="ECO:0000256" key="4">
    <source>
        <dbReference type="ARBA" id="ARBA00022786"/>
    </source>
</evidence>
<dbReference type="GO" id="GO:0070979">
    <property type="term" value="P:protein K11-linked ubiquitination"/>
    <property type="evidence" value="ECO:0007669"/>
    <property type="project" value="TreeGrafter"/>
</dbReference>
<keyword evidence="3" id="KW-0498">Mitosis</keyword>
<dbReference type="GO" id="GO:0034399">
    <property type="term" value="C:nuclear periphery"/>
    <property type="evidence" value="ECO:0007669"/>
    <property type="project" value="TreeGrafter"/>
</dbReference>
<evidence type="ECO:0000256" key="5">
    <source>
        <dbReference type="ARBA" id="ARBA00023306"/>
    </source>
</evidence>
<evidence type="ECO:0000313" key="9">
    <source>
        <dbReference type="Proteomes" id="UP000789706"/>
    </source>
</evidence>
<dbReference type="Pfam" id="PF12896">
    <property type="entry name" value="ANAPC4"/>
    <property type="match status" value="1"/>
</dbReference>
<name>A0A9N8V420_9GLOM</name>
<dbReference type="GO" id="GO:0005680">
    <property type="term" value="C:anaphase-promoting complex"/>
    <property type="evidence" value="ECO:0007669"/>
    <property type="project" value="InterPro"/>
</dbReference>
<accession>A0A9N8V420</accession>
<dbReference type="InterPro" id="IPR024789">
    <property type="entry name" value="APC4"/>
</dbReference>
<dbReference type="PANTHER" id="PTHR13260">
    <property type="entry name" value="ANAPHASE PROMOTING COMPLEX SUBUNIT 4 APC4"/>
    <property type="match status" value="1"/>
</dbReference>
<dbReference type="EMBL" id="CAJVPK010000040">
    <property type="protein sequence ID" value="CAG8436738.1"/>
    <property type="molecule type" value="Genomic_DNA"/>
</dbReference>
<evidence type="ECO:0000256" key="1">
    <source>
        <dbReference type="ARBA" id="ARBA00016067"/>
    </source>
</evidence>
<evidence type="ECO:0000259" key="6">
    <source>
        <dbReference type="Pfam" id="PF12894"/>
    </source>
</evidence>
<evidence type="ECO:0000259" key="7">
    <source>
        <dbReference type="Pfam" id="PF12896"/>
    </source>
</evidence>
<dbReference type="InterPro" id="IPR024977">
    <property type="entry name" value="Apc4-like_WD40_dom"/>
</dbReference>
<dbReference type="SUPFAM" id="SSF50978">
    <property type="entry name" value="WD40 repeat-like"/>
    <property type="match status" value="1"/>
</dbReference>
<keyword evidence="5" id="KW-0131">Cell cycle</keyword>
<keyword evidence="9" id="KW-1185">Reference proteome</keyword>
<keyword evidence="2" id="KW-0132">Cell division</keyword>
<dbReference type="InterPro" id="IPR024790">
    <property type="entry name" value="APC4_long_dom"/>
</dbReference>
<sequence>MIFQQKEGNTLHLIKQHVVELPLKVVSMCPTMDLIAVQTISGNIWIARWYNALEKIWTLLPNQEKVEKVIAIGYSNGKIKLYNVDKLELLHELAQKPNETTNLSFIQWVQDTDNNSDDMIFGLQYLPRLNTLPHVQPIRNILDAEGEELEDETSNSIDLLLAGDTLGNLHMSVYGVYNFHPISLSHHLKTKNIKIMKASVTPDLSLITLLIQTIDDQTSVDKSLITGRLLVVTFNTGLLYTRKFEIRILSQRYTAIKYLMDYVFHGVKLIEVEYNNMKRITNKFLDAFQEVLNNHTIKTSLSAEYVRLLATGRPSSMLTEYFESHVTKRGLKDWENKGQKSFKIIREYIHHHVRAGCERLLLELNALVGYSKWPQKFKELGLTESFVHSCLMSTGCLISRLEKLMNVIDEEYINFKEFQQWIQYEILPAYPYDYLSVNKYYRPQTLGSFVNMLMKNCESLYSMTANSVANSVTANEYIDIVSGLIDNNDNNNDDNNDDNNKEFLQKTGKENEFKNILLTDMKIIVENSKIVEYIAFYISDKKRFDLPSSLWVLRFPLNTGNNDKLSESRPVEIAAIQLMNNEYPEDYLSITDLKLFNDEIMHIIIVGSDNKDDENNEVHYLAEINYTNLNFISIPGPQNIEKLNDDLSVVDQVLDKMRSQNLTTIKPSQLTTNGTRDLVCVLSEDRRRVIIYDTNGQEEIDEEKNNEKDDESLVMMEE</sequence>
<dbReference type="PANTHER" id="PTHR13260:SF0">
    <property type="entry name" value="ANAPHASE-PROMOTING COMPLEX SUBUNIT 4"/>
    <property type="match status" value="1"/>
</dbReference>
<dbReference type="OrthoDB" id="2110451at2759"/>
<dbReference type="InterPro" id="IPR036322">
    <property type="entry name" value="WD40_repeat_dom_sf"/>
</dbReference>
<evidence type="ECO:0000256" key="3">
    <source>
        <dbReference type="ARBA" id="ARBA00022776"/>
    </source>
</evidence>
<comment type="caution">
    <text evidence="8">The sequence shown here is derived from an EMBL/GenBank/DDBJ whole genome shotgun (WGS) entry which is preliminary data.</text>
</comment>